<dbReference type="EMBL" id="CP000854">
    <property type="protein sequence ID" value="ACC39883.1"/>
    <property type="molecule type" value="Genomic_DNA"/>
</dbReference>
<dbReference type="STRING" id="216594.MMAR_1425"/>
<name>B2HFN8_MYCMM</name>
<dbReference type="eggNOG" id="COG3335">
    <property type="taxonomic scope" value="Bacteria"/>
</dbReference>
<proteinExistence type="predicted"/>
<protein>
    <submittedName>
        <fullName evidence="1">Transposase for insertion sequence</fullName>
    </submittedName>
</protein>
<reference evidence="1 2" key="1">
    <citation type="journal article" date="2008" name="Genome Res.">
        <title>Insights from the complete genome sequence of Mycobacterium marinum on the evolution of Mycobacterium tuberculosis.</title>
        <authorList>
            <person name="Stinear T.P."/>
            <person name="Seemann T."/>
            <person name="Harrison P.F."/>
            <person name="Jenkin G.A."/>
            <person name="Davies J.K."/>
            <person name="Johnson P.D."/>
            <person name="Abdellah Z."/>
            <person name="Arrowsmith C."/>
            <person name="Chillingworth T."/>
            <person name="Churcher C."/>
            <person name="Clarke K."/>
            <person name="Cronin A."/>
            <person name="Davis P."/>
            <person name="Goodhead I."/>
            <person name="Holroyd N."/>
            <person name="Jagels K."/>
            <person name="Lord A."/>
            <person name="Moule S."/>
            <person name="Mungall K."/>
            <person name="Norbertczak H."/>
            <person name="Quail M.A."/>
            <person name="Rabbinowitsch E."/>
            <person name="Walker D."/>
            <person name="White B."/>
            <person name="Whitehead S."/>
            <person name="Small P.L."/>
            <person name="Brosch R."/>
            <person name="Ramakrishnan L."/>
            <person name="Fischbach M.A."/>
            <person name="Parkhill J."/>
            <person name="Cole S.T."/>
        </authorList>
    </citation>
    <scope>NUCLEOTIDE SEQUENCE [LARGE SCALE GENOMIC DNA]</scope>
    <source>
        <strain evidence="2">ATCC BAA-535 / M</strain>
    </source>
</reference>
<keyword evidence="2" id="KW-1185">Reference proteome</keyword>
<dbReference type="AlphaFoldDB" id="B2HFN8"/>
<organism evidence="1 2">
    <name type="scientific">Mycobacterium marinum (strain ATCC BAA-535 / M)</name>
    <dbReference type="NCBI Taxonomy" id="216594"/>
    <lineage>
        <taxon>Bacteria</taxon>
        <taxon>Bacillati</taxon>
        <taxon>Actinomycetota</taxon>
        <taxon>Actinomycetes</taxon>
        <taxon>Mycobacteriales</taxon>
        <taxon>Mycobacteriaceae</taxon>
        <taxon>Mycobacterium</taxon>
        <taxon>Mycobacterium ulcerans group</taxon>
    </lineage>
</organism>
<evidence type="ECO:0000313" key="1">
    <source>
        <dbReference type="EMBL" id="ACC39883.1"/>
    </source>
</evidence>
<evidence type="ECO:0000313" key="2">
    <source>
        <dbReference type="Proteomes" id="UP000001190"/>
    </source>
</evidence>
<sequence length="62" mass="7233">MHLILNHDATHKHSAVRVWLDGRPRLHLDAVAASSSWLDLVDRWLRELTEKALRRVAFHSMP</sequence>
<accession>B2HFN8</accession>
<dbReference type="KEGG" id="mmi:MMAR_1425"/>
<dbReference type="HOGENOM" id="CLU_2899372_0_0_11"/>
<gene>
    <name evidence="1" type="ordered locus">MMAR_1425</name>
</gene>
<dbReference type="Proteomes" id="UP000001190">
    <property type="component" value="Chromosome"/>
</dbReference>